<dbReference type="RefSeq" id="WP_377177440.1">
    <property type="nucleotide sequence ID" value="NZ_JBHUJB010000015.1"/>
</dbReference>
<sequence>MAAADRDQIPAEGKVEQAAIENLSLNEFVKELEKGLSWEKLETLCQRIQPKPVLFTDRNKAHMKLRLVGRARAGDVIAVDIEFNKGKVESWKLGYRP</sequence>
<gene>
    <name evidence="1" type="ORF">ACFSW8_03495</name>
</gene>
<reference evidence="2" key="1">
    <citation type="journal article" date="2019" name="Int. J. Syst. Evol. Microbiol.">
        <title>The Global Catalogue of Microorganisms (GCM) 10K type strain sequencing project: providing services to taxonomists for standard genome sequencing and annotation.</title>
        <authorList>
            <consortium name="The Broad Institute Genomics Platform"/>
            <consortium name="The Broad Institute Genome Sequencing Center for Infectious Disease"/>
            <person name="Wu L."/>
            <person name="Ma J."/>
        </authorList>
    </citation>
    <scope>NUCLEOTIDE SEQUENCE [LARGE SCALE GENOMIC DNA]</scope>
    <source>
        <strain evidence="2">CCUG 57942</strain>
    </source>
</reference>
<organism evidence="1 2">
    <name type="scientific">Rubritalea tangerina</name>
    <dbReference type="NCBI Taxonomy" id="430798"/>
    <lineage>
        <taxon>Bacteria</taxon>
        <taxon>Pseudomonadati</taxon>
        <taxon>Verrucomicrobiota</taxon>
        <taxon>Verrucomicrobiia</taxon>
        <taxon>Verrucomicrobiales</taxon>
        <taxon>Rubritaleaceae</taxon>
        <taxon>Rubritalea</taxon>
    </lineage>
</organism>
<proteinExistence type="predicted"/>
<keyword evidence="2" id="KW-1185">Reference proteome</keyword>
<accession>A0ABW4Z7R9</accession>
<protein>
    <submittedName>
        <fullName evidence="1">Uncharacterized protein</fullName>
    </submittedName>
</protein>
<name>A0ABW4Z7R9_9BACT</name>
<dbReference type="Proteomes" id="UP001597389">
    <property type="component" value="Unassembled WGS sequence"/>
</dbReference>
<comment type="caution">
    <text evidence="1">The sequence shown here is derived from an EMBL/GenBank/DDBJ whole genome shotgun (WGS) entry which is preliminary data.</text>
</comment>
<evidence type="ECO:0000313" key="2">
    <source>
        <dbReference type="Proteomes" id="UP001597389"/>
    </source>
</evidence>
<evidence type="ECO:0000313" key="1">
    <source>
        <dbReference type="EMBL" id="MFD2157959.1"/>
    </source>
</evidence>
<dbReference type="EMBL" id="JBHUJB010000015">
    <property type="protein sequence ID" value="MFD2157959.1"/>
    <property type="molecule type" value="Genomic_DNA"/>
</dbReference>